<comment type="similarity">
    <text evidence="9">Belongs to the monovalent cation:proton antiporter 2 (CPA2) transporter (TC 2.A.37) family. CHX (TC 2.A.37.4) subfamily.</text>
</comment>
<keyword evidence="4 10" id="KW-0812">Transmembrane</keyword>
<keyword evidence="8 10" id="KW-0472">Membrane</keyword>
<evidence type="ECO:0000259" key="11">
    <source>
        <dbReference type="Pfam" id="PF00999"/>
    </source>
</evidence>
<dbReference type="Pfam" id="PF23256">
    <property type="entry name" value="CHX17_2nd"/>
    <property type="match status" value="1"/>
</dbReference>
<dbReference type="GO" id="GO:0006885">
    <property type="term" value="P:regulation of pH"/>
    <property type="evidence" value="ECO:0007669"/>
    <property type="project" value="TreeGrafter"/>
</dbReference>
<feature type="transmembrane region" description="Helical" evidence="10">
    <location>
        <begin position="246"/>
        <end position="279"/>
    </location>
</feature>
<feature type="domain" description="Cation/H(+) antiporter central" evidence="12">
    <location>
        <begin position="467"/>
        <end position="594"/>
    </location>
</feature>
<feature type="transmembrane region" description="Helical" evidence="10">
    <location>
        <begin position="389"/>
        <end position="411"/>
    </location>
</feature>
<feature type="transmembrane region" description="Helical" evidence="10">
    <location>
        <begin position="143"/>
        <end position="167"/>
    </location>
</feature>
<evidence type="ECO:0000256" key="1">
    <source>
        <dbReference type="ARBA" id="ARBA00004141"/>
    </source>
</evidence>
<comment type="subcellular location">
    <subcellularLocation>
        <location evidence="1">Membrane</location>
        <topology evidence="1">Multi-pass membrane protein</topology>
    </subcellularLocation>
</comment>
<keyword evidence="15" id="KW-1185">Reference proteome</keyword>
<dbReference type="AlphaFoldDB" id="A0A4P1RC08"/>
<dbReference type="InterPro" id="IPR057291">
    <property type="entry name" value="CHX17_2nd"/>
</dbReference>
<name>A0A4P1RC08_LUPAN</name>
<feature type="transmembrane region" description="Helical" evidence="10">
    <location>
        <begin position="76"/>
        <end position="97"/>
    </location>
</feature>
<dbReference type="Gramene" id="OIW07958">
    <property type="protein sequence ID" value="OIW07958"/>
    <property type="gene ID" value="TanjilG_20059"/>
</dbReference>
<protein>
    <submittedName>
        <fullName evidence="14">Uncharacterized protein</fullName>
    </submittedName>
</protein>
<dbReference type="InterPro" id="IPR038770">
    <property type="entry name" value="Na+/solute_symporter_sf"/>
</dbReference>
<feature type="transmembrane region" description="Helical" evidence="10">
    <location>
        <begin position="207"/>
        <end position="225"/>
    </location>
</feature>
<dbReference type="GO" id="GO:0006813">
    <property type="term" value="P:potassium ion transport"/>
    <property type="evidence" value="ECO:0007669"/>
    <property type="project" value="UniProtKB-KW"/>
</dbReference>
<keyword evidence="3" id="KW-0633">Potassium transport</keyword>
<organism evidence="14 15">
    <name type="scientific">Lupinus angustifolius</name>
    <name type="common">Narrow-leaved blue lupine</name>
    <dbReference type="NCBI Taxonomy" id="3871"/>
    <lineage>
        <taxon>Eukaryota</taxon>
        <taxon>Viridiplantae</taxon>
        <taxon>Streptophyta</taxon>
        <taxon>Embryophyta</taxon>
        <taxon>Tracheophyta</taxon>
        <taxon>Spermatophyta</taxon>
        <taxon>Magnoliopsida</taxon>
        <taxon>eudicotyledons</taxon>
        <taxon>Gunneridae</taxon>
        <taxon>Pentapetalae</taxon>
        <taxon>rosids</taxon>
        <taxon>fabids</taxon>
        <taxon>Fabales</taxon>
        <taxon>Fabaceae</taxon>
        <taxon>Papilionoideae</taxon>
        <taxon>50 kb inversion clade</taxon>
        <taxon>genistoids sensu lato</taxon>
        <taxon>core genistoids</taxon>
        <taxon>Genisteae</taxon>
        <taxon>Lupinus</taxon>
    </lineage>
</organism>
<evidence type="ECO:0000313" key="14">
    <source>
        <dbReference type="EMBL" id="OIW07958.1"/>
    </source>
</evidence>
<dbReference type="KEGG" id="lang:109352753"/>
<dbReference type="EMBL" id="CM007367">
    <property type="protein sequence ID" value="OIW07958.1"/>
    <property type="molecule type" value="Genomic_DNA"/>
</dbReference>
<evidence type="ECO:0000256" key="6">
    <source>
        <dbReference type="ARBA" id="ARBA00022989"/>
    </source>
</evidence>
<reference evidence="14 15" key="1">
    <citation type="journal article" date="2017" name="Plant Biotechnol. J.">
        <title>A comprehensive draft genome sequence for lupin (Lupinus angustifolius), an emerging health food: insights into plant-microbe interactions and legume evolution.</title>
        <authorList>
            <person name="Hane J.K."/>
            <person name="Ming Y."/>
            <person name="Kamphuis L.G."/>
            <person name="Nelson M.N."/>
            <person name="Garg G."/>
            <person name="Atkins C.A."/>
            <person name="Bayer P.E."/>
            <person name="Bravo A."/>
            <person name="Bringans S."/>
            <person name="Cannon S."/>
            <person name="Edwards D."/>
            <person name="Foley R."/>
            <person name="Gao L.L."/>
            <person name="Harrison M.J."/>
            <person name="Huang W."/>
            <person name="Hurgobin B."/>
            <person name="Li S."/>
            <person name="Liu C.W."/>
            <person name="McGrath A."/>
            <person name="Morahan G."/>
            <person name="Murray J."/>
            <person name="Weller J."/>
            <person name="Jian J."/>
            <person name="Singh K.B."/>
        </authorList>
    </citation>
    <scope>NUCLEOTIDE SEQUENCE [LARGE SCALE GENOMIC DNA]</scope>
    <source>
        <strain evidence="15">cv. Tanjil</strain>
        <tissue evidence="14">Whole plant</tissue>
    </source>
</reference>
<feature type="domain" description="Cation/H+ exchanger transmembrane" evidence="11">
    <location>
        <begin position="31"/>
        <end position="411"/>
    </location>
</feature>
<dbReference type="GO" id="GO:0016020">
    <property type="term" value="C:membrane"/>
    <property type="evidence" value="ECO:0007669"/>
    <property type="project" value="UniProtKB-SubCell"/>
</dbReference>
<evidence type="ECO:0000256" key="10">
    <source>
        <dbReference type="SAM" id="Phobius"/>
    </source>
</evidence>
<evidence type="ECO:0000256" key="7">
    <source>
        <dbReference type="ARBA" id="ARBA00023065"/>
    </source>
</evidence>
<evidence type="ECO:0000313" key="15">
    <source>
        <dbReference type="Proteomes" id="UP000188354"/>
    </source>
</evidence>
<keyword evidence="6 10" id="KW-1133">Transmembrane helix</keyword>
<keyword evidence="7" id="KW-0406">Ion transport</keyword>
<evidence type="ECO:0000256" key="9">
    <source>
        <dbReference type="ARBA" id="ARBA00038341"/>
    </source>
</evidence>
<evidence type="ECO:0000256" key="3">
    <source>
        <dbReference type="ARBA" id="ARBA00022538"/>
    </source>
</evidence>
<dbReference type="Proteomes" id="UP000188354">
    <property type="component" value="Chromosome LG07"/>
</dbReference>
<feature type="domain" description="Cation/H(+) antiporter C-terminal" evidence="13">
    <location>
        <begin position="611"/>
        <end position="777"/>
    </location>
</feature>
<dbReference type="GO" id="GO:0012505">
    <property type="term" value="C:endomembrane system"/>
    <property type="evidence" value="ECO:0007669"/>
    <property type="project" value="TreeGrafter"/>
</dbReference>
<dbReference type="Gene3D" id="1.20.1530.20">
    <property type="match status" value="1"/>
</dbReference>
<gene>
    <name evidence="14" type="ORF">TanjilG_20059</name>
</gene>
<keyword evidence="5" id="KW-0630">Potassium</keyword>
<sequence>MDATAGMFCGENDLVNPLSSMGMQVSCILVVSHFFNIVLRTVGQPGPISQILAGFVLGPMSHVEYIKNTFFPASSINYYEVVSFFCRILFMFLFGLEMNPHYAMRNFRLVSLVACGGALVGAIFGLSVSFYLYQEFETNNGPMHYFCMIIMLVVSYTSSPMVIRLAAELRFAASDVGRIAVAAALITEMSVLLFFNVMINWEDRFDLITGSACFAITLIVCFINKHLATWLNKRNRNQKYLKAPELLLILFLLLVSSMIVEIWGYNSIINCFIIGVLFPKEGKSARTLLHKLGYSIYNFALPVYFGYMGLQCDLILVFKSLDSIANMAIMILLSIGGKLSGTLIVCRYLGIPTSEGIFLGFLLNTRGYADVLIFGAAAKPRITFNTEAYNVLLVSIVLNTIISGMIVAFLARGEEKMFANNHTAIEPQKLEDELRILACVYDPRQVSAILAVVLAIHGSRASPSTNYLMHLIELVKKIKSNLLFHEKENADISDDEDYGGNDVVEINNALDVFTADTKILVQQRRAVSPFPSLYEDICNDAEDLQVSIILLPFHKHQRIDGKLESGKEGIRITNQKVLRHAPCSVGVIVERGLSKVPGFSSLVASDNVQNVATLFFGGPDDREALAWSLRISKHPNINLTIVRFLLSSSSSSSSSQSDPIENGESEDKEILMSLSGEETVNEVDNAFMVDFYNRYVTSGQIGYVEKFVKDGAQTVESLKDMGDMYSLFIVGKGGRGHCSLTIGMSDWEECPELGTVGDVLASSDFEIHGSILVVQQHRDAKKGLMND</sequence>
<dbReference type="InterPro" id="IPR006153">
    <property type="entry name" value="Cation/H_exchanger_TM"/>
</dbReference>
<dbReference type="GO" id="GO:0015297">
    <property type="term" value="F:antiporter activity"/>
    <property type="evidence" value="ECO:0007669"/>
    <property type="project" value="InterPro"/>
</dbReference>
<dbReference type="Pfam" id="PF23259">
    <property type="entry name" value="CHX17_C"/>
    <property type="match status" value="1"/>
</dbReference>
<dbReference type="InterPro" id="IPR057290">
    <property type="entry name" value="CHX17_C"/>
</dbReference>
<feature type="transmembrane region" description="Helical" evidence="10">
    <location>
        <begin position="357"/>
        <end position="377"/>
    </location>
</feature>
<evidence type="ECO:0000259" key="13">
    <source>
        <dbReference type="Pfam" id="PF23259"/>
    </source>
</evidence>
<dbReference type="PANTHER" id="PTHR32468:SF18">
    <property type="entry name" value="CATION_H(+) ANTIPORTER 1"/>
    <property type="match status" value="1"/>
</dbReference>
<proteinExistence type="inferred from homology"/>
<evidence type="ECO:0000256" key="2">
    <source>
        <dbReference type="ARBA" id="ARBA00022448"/>
    </source>
</evidence>
<evidence type="ECO:0000256" key="8">
    <source>
        <dbReference type="ARBA" id="ARBA00023136"/>
    </source>
</evidence>
<dbReference type="OrthoDB" id="671744at2759"/>
<evidence type="ECO:0000259" key="12">
    <source>
        <dbReference type="Pfam" id="PF23256"/>
    </source>
</evidence>
<feature type="transmembrane region" description="Helical" evidence="10">
    <location>
        <begin position="330"/>
        <end position="351"/>
    </location>
</feature>
<dbReference type="Pfam" id="PF00999">
    <property type="entry name" value="Na_H_Exchanger"/>
    <property type="match status" value="1"/>
</dbReference>
<dbReference type="PANTHER" id="PTHR32468">
    <property type="entry name" value="CATION/H + ANTIPORTER"/>
    <property type="match status" value="1"/>
</dbReference>
<keyword evidence="2" id="KW-0813">Transport</keyword>
<accession>A0A4P1RC08</accession>
<evidence type="ECO:0000256" key="4">
    <source>
        <dbReference type="ARBA" id="ARBA00022692"/>
    </source>
</evidence>
<evidence type="ECO:0000256" key="5">
    <source>
        <dbReference type="ARBA" id="ARBA00022958"/>
    </source>
</evidence>
<dbReference type="InterPro" id="IPR050794">
    <property type="entry name" value="CPA2_transporter"/>
</dbReference>
<feature type="transmembrane region" description="Helical" evidence="10">
    <location>
        <begin position="179"/>
        <end position="201"/>
    </location>
</feature>
<feature type="transmembrane region" description="Helical" evidence="10">
    <location>
        <begin position="51"/>
        <end position="70"/>
    </location>
</feature>
<feature type="transmembrane region" description="Helical" evidence="10">
    <location>
        <begin position="21"/>
        <end position="39"/>
    </location>
</feature>
<dbReference type="GO" id="GO:1902600">
    <property type="term" value="P:proton transmembrane transport"/>
    <property type="evidence" value="ECO:0007669"/>
    <property type="project" value="InterPro"/>
</dbReference>
<feature type="transmembrane region" description="Helical" evidence="10">
    <location>
        <begin position="109"/>
        <end position="131"/>
    </location>
</feature>
<feature type="transmembrane region" description="Helical" evidence="10">
    <location>
        <begin position="299"/>
        <end position="318"/>
    </location>
</feature>